<dbReference type="InterPro" id="IPR036071">
    <property type="entry name" value="AMMECR1_dom_sf"/>
</dbReference>
<evidence type="ECO:0000256" key="1">
    <source>
        <dbReference type="ARBA" id="ARBA00006315"/>
    </source>
</evidence>
<dbReference type="Gene3D" id="3.40.830.10">
    <property type="entry name" value="LigB-like"/>
    <property type="match status" value="1"/>
</dbReference>
<dbReference type="PANTHER" id="PTHR11060:SF0">
    <property type="entry name" value="PROTEIN MEMO1"/>
    <property type="match status" value="1"/>
</dbReference>
<dbReference type="Gene3D" id="3.30.1490.150">
    <property type="entry name" value="Hypothetical protein ph0010, domain 2"/>
    <property type="match status" value="1"/>
</dbReference>
<reference evidence="5 6" key="1">
    <citation type="journal article" date="2016" name="Nat. Commun.">
        <title>Thousands of microbial genomes shed light on interconnected biogeochemical processes in an aquifer system.</title>
        <authorList>
            <person name="Anantharaman K."/>
            <person name="Brown C.T."/>
            <person name="Hug L.A."/>
            <person name="Sharon I."/>
            <person name="Castelle C.J."/>
            <person name="Probst A.J."/>
            <person name="Thomas B.C."/>
            <person name="Singh A."/>
            <person name="Wilkins M.J."/>
            <person name="Karaoz U."/>
            <person name="Brodie E.L."/>
            <person name="Williams K.H."/>
            <person name="Hubbard S.S."/>
            <person name="Banfield J.F."/>
        </authorList>
    </citation>
    <scope>NUCLEOTIDE SEQUENCE [LARGE SCALE GENOMIC DNA]</scope>
</reference>
<dbReference type="AlphaFoldDB" id="A0A1G1KV29"/>
<dbReference type="SUPFAM" id="SSF143447">
    <property type="entry name" value="AMMECR1-like"/>
    <property type="match status" value="1"/>
</dbReference>
<dbReference type="NCBIfam" id="TIGR00296">
    <property type="entry name" value="TIGR00296 family protein"/>
    <property type="match status" value="1"/>
</dbReference>
<comment type="caution">
    <text evidence="5">The sequence shown here is derived from an EMBL/GenBank/DDBJ whole genome shotgun (WGS) entry which is preliminary data.</text>
</comment>
<dbReference type="Proteomes" id="UP000178187">
    <property type="component" value="Unassembled WGS sequence"/>
</dbReference>
<dbReference type="EMBL" id="MHFR01000048">
    <property type="protein sequence ID" value="OGW96786.1"/>
    <property type="molecule type" value="Genomic_DNA"/>
</dbReference>
<dbReference type="CDD" id="cd07361">
    <property type="entry name" value="MEMO_like"/>
    <property type="match status" value="1"/>
</dbReference>
<dbReference type="InterPro" id="IPR027623">
    <property type="entry name" value="AmmeMemoSam_A"/>
</dbReference>
<dbReference type="HAMAP" id="MF_00055">
    <property type="entry name" value="MEMO1"/>
    <property type="match status" value="1"/>
</dbReference>
<feature type="region of interest" description="Disordered" evidence="3">
    <location>
        <begin position="306"/>
        <end position="326"/>
    </location>
</feature>
<sequence length="503" mass="55674">MKRFFWTVAILGISFIILFVMSPLNRAQAQENVRKAVVSGQFYPGQAATLKKLIADYFSKITVAPDPAIKSIIVPHAGYPYSGPVAAYAYKAIQGLEVETVIIVGFSHRTPLREIYVDDHDAYETPLGKVPINRPIANEIRAFHPALQDKPRGEMTEHSIEVQVPFLQESIKKLSIVLVYFGDQSYENAQILADALTKVVEKHRVLIVISTDLSHFHEDAEARKLDHQLIALVKDADPKKLFMADMSRQVEACGIGPLITALMLQEKMGWAKPELIHYANSSDVTGDKTSVVGYATFAITGSAEKKPSANNAEIKSESQQKSDLTRDEKKKLLQYVRAVLESHFDKTKPAPAIGVKSPVLDESRGVFVTLKENGNLRGCIGQIVTDVPILKNLKEMALSAALHDPRFPPVKQTELKDIDIHVSLLTIPKPIGSYKDIRLGIDGIVVRNGYKGGVFLPEVATETGWNQETFFRHCAIDKAGMNEKELANAQISAFQTDSFGEKD</sequence>
<evidence type="ECO:0000259" key="4">
    <source>
        <dbReference type="PROSITE" id="PS51112"/>
    </source>
</evidence>
<dbReference type="NCBIfam" id="TIGR04336">
    <property type="entry name" value="AmmeMemoSam_B"/>
    <property type="match status" value="1"/>
</dbReference>
<feature type="compositionally biased region" description="Basic and acidic residues" evidence="3">
    <location>
        <begin position="314"/>
        <end position="326"/>
    </location>
</feature>
<gene>
    <name evidence="5" type="ORF">A3G33_01475</name>
</gene>
<protein>
    <recommendedName>
        <fullName evidence="2">MEMO1 family protein A3G33_01475</fullName>
    </recommendedName>
</protein>
<dbReference type="PROSITE" id="PS51112">
    <property type="entry name" value="AMMECR1"/>
    <property type="match status" value="1"/>
</dbReference>
<dbReference type="PANTHER" id="PTHR11060">
    <property type="entry name" value="PROTEIN MEMO1"/>
    <property type="match status" value="1"/>
</dbReference>
<evidence type="ECO:0000256" key="3">
    <source>
        <dbReference type="SAM" id="MobiDB-lite"/>
    </source>
</evidence>
<evidence type="ECO:0000313" key="6">
    <source>
        <dbReference type="Proteomes" id="UP000178187"/>
    </source>
</evidence>
<dbReference type="InterPro" id="IPR002733">
    <property type="entry name" value="AMMECR1_domain"/>
</dbReference>
<name>A0A1G1KV29_9BACT</name>
<dbReference type="Pfam" id="PF01875">
    <property type="entry name" value="Memo"/>
    <property type="match status" value="1"/>
</dbReference>
<dbReference type="Pfam" id="PF01871">
    <property type="entry name" value="AMMECR1"/>
    <property type="match status" value="1"/>
</dbReference>
<comment type="similarity">
    <text evidence="1 2">Belongs to the MEMO1 family.</text>
</comment>
<dbReference type="Gene3D" id="3.30.700.20">
    <property type="entry name" value="Hypothetical protein ph0010, domain 1"/>
    <property type="match status" value="1"/>
</dbReference>
<dbReference type="InterPro" id="IPR002737">
    <property type="entry name" value="MEMO1_fam"/>
</dbReference>
<feature type="domain" description="AMMECR1" evidence="4">
    <location>
        <begin position="327"/>
        <end position="503"/>
    </location>
</feature>
<proteinExistence type="inferred from homology"/>
<dbReference type="InterPro" id="IPR027485">
    <property type="entry name" value="AMMECR1_N"/>
</dbReference>
<dbReference type="InterPro" id="IPR023473">
    <property type="entry name" value="AMMECR1"/>
</dbReference>
<dbReference type="NCBIfam" id="TIGR04335">
    <property type="entry name" value="AmmeMemoSam_A"/>
    <property type="match status" value="1"/>
</dbReference>
<evidence type="ECO:0000256" key="2">
    <source>
        <dbReference type="HAMAP-Rule" id="MF_00055"/>
    </source>
</evidence>
<evidence type="ECO:0000313" key="5">
    <source>
        <dbReference type="EMBL" id="OGW96786.1"/>
    </source>
</evidence>
<organism evidence="5 6">
    <name type="scientific">Candidatus Danuiimicrobium aquiferis</name>
    <dbReference type="NCBI Taxonomy" id="1801832"/>
    <lineage>
        <taxon>Bacteria</taxon>
        <taxon>Pseudomonadati</taxon>
        <taxon>Candidatus Omnitrophota</taxon>
        <taxon>Candidatus Danuiimicrobium</taxon>
    </lineage>
</organism>
<accession>A0A1G1KV29</accession>